<feature type="domain" description="FAT" evidence="13">
    <location>
        <begin position="1247"/>
        <end position="1799"/>
    </location>
</feature>
<dbReference type="GO" id="GO:0004674">
    <property type="term" value="F:protein serine/threonine kinase activity"/>
    <property type="evidence" value="ECO:0007669"/>
    <property type="project" value="UniProtKB-KW"/>
</dbReference>
<evidence type="ECO:0000259" key="12">
    <source>
        <dbReference type="PROSITE" id="PS50290"/>
    </source>
</evidence>
<dbReference type="SMART" id="SM00146">
    <property type="entry name" value="PI3Kc"/>
    <property type="match status" value="1"/>
</dbReference>
<dbReference type="InterPro" id="IPR000403">
    <property type="entry name" value="PI3/4_kinase_cat_dom"/>
</dbReference>
<dbReference type="Pfam" id="PF11865">
    <property type="entry name" value="mTOR_dom"/>
    <property type="match status" value="1"/>
</dbReference>
<dbReference type="InterPro" id="IPR011989">
    <property type="entry name" value="ARM-like"/>
</dbReference>
<dbReference type="CDD" id="cd05169">
    <property type="entry name" value="PIKKc_TOR"/>
    <property type="match status" value="1"/>
</dbReference>
<dbReference type="GO" id="GO:0005634">
    <property type="term" value="C:nucleus"/>
    <property type="evidence" value="ECO:0007669"/>
    <property type="project" value="TreeGrafter"/>
</dbReference>
<dbReference type="InterPro" id="IPR003152">
    <property type="entry name" value="FATC_dom"/>
</dbReference>
<dbReference type="InterPro" id="IPR003151">
    <property type="entry name" value="PIK-rel_kinase_FAT"/>
</dbReference>
<evidence type="ECO:0000256" key="7">
    <source>
        <dbReference type="ARBA" id="ARBA00022840"/>
    </source>
</evidence>
<dbReference type="InterPro" id="IPR036940">
    <property type="entry name" value="PI3/4_kinase_cat_sf"/>
</dbReference>
<evidence type="ECO:0000256" key="2">
    <source>
        <dbReference type="ARBA" id="ARBA00022527"/>
    </source>
</evidence>
<dbReference type="GO" id="GO:0031932">
    <property type="term" value="C:TORC2 complex"/>
    <property type="evidence" value="ECO:0007669"/>
    <property type="project" value="TreeGrafter"/>
</dbReference>
<protein>
    <recommendedName>
        <fullName evidence="11">Serine/threonine-protein kinase TOR</fullName>
        <ecNumber evidence="11">2.7.11.1</ecNumber>
    </recommendedName>
</protein>
<evidence type="ECO:0000313" key="15">
    <source>
        <dbReference type="EMBL" id="KAG0021249.1"/>
    </source>
</evidence>
<keyword evidence="4" id="KW-0677">Repeat</keyword>
<dbReference type="GO" id="GO:0038202">
    <property type="term" value="P:TORC1 signaling"/>
    <property type="evidence" value="ECO:0007669"/>
    <property type="project" value="TreeGrafter"/>
</dbReference>
<dbReference type="InterPro" id="IPR057564">
    <property type="entry name" value="HEAT_ATR"/>
</dbReference>
<dbReference type="InterPro" id="IPR009076">
    <property type="entry name" value="FRB_dom"/>
</dbReference>
<dbReference type="PANTHER" id="PTHR11139">
    <property type="entry name" value="ATAXIA TELANGIECTASIA MUTATED ATM -RELATED"/>
    <property type="match status" value="1"/>
</dbReference>
<dbReference type="Proteomes" id="UP000703661">
    <property type="component" value="Unassembled WGS sequence"/>
</dbReference>
<dbReference type="InterPro" id="IPR026683">
    <property type="entry name" value="TOR_cat"/>
</dbReference>
<dbReference type="Gene3D" id="1.10.1070.11">
    <property type="entry name" value="Phosphatidylinositol 3-/4-kinase, catalytic domain"/>
    <property type="match status" value="1"/>
</dbReference>
<dbReference type="Gene3D" id="3.80.10.10">
    <property type="entry name" value="Ribonuclease Inhibitor"/>
    <property type="match status" value="1"/>
</dbReference>
<dbReference type="SUPFAM" id="SSF48371">
    <property type="entry name" value="ARM repeat"/>
    <property type="match status" value="2"/>
</dbReference>
<dbReference type="GO" id="GO:0016242">
    <property type="term" value="P:negative regulation of macroautophagy"/>
    <property type="evidence" value="ECO:0007669"/>
    <property type="project" value="TreeGrafter"/>
</dbReference>
<evidence type="ECO:0000256" key="10">
    <source>
        <dbReference type="ARBA" id="ARBA00048679"/>
    </source>
</evidence>
<dbReference type="InterPro" id="IPR016024">
    <property type="entry name" value="ARM-type_fold"/>
</dbReference>
<dbReference type="EC" id="2.7.11.1" evidence="11"/>
<dbReference type="FunFam" id="1.10.1070.11:FF:000029">
    <property type="entry name" value="Serine/threonine-protein kinase TOR"/>
    <property type="match status" value="1"/>
</dbReference>
<dbReference type="PROSITE" id="PS00916">
    <property type="entry name" value="PI3_4_KINASE_2"/>
    <property type="match status" value="1"/>
</dbReference>
<keyword evidence="5 11" id="KW-0547">Nucleotide-binding</keyword>
<comment type="caution">
    <text evidence="15">The sequence shown here is derived from an EMBL/GenBank/DDBJ whole genome shotgun (WGS) entry which is preliminary data.</text>
</comment>
<dbReference type="SUPFAM" id="SSF56112">
    <property type="entry name" value="Protein kinase-like (PK-like)"/>
    <property type="match status" value="1"/>
</dbReference>
<dbReference type="PANTHER" id="PTHR11139:SF9">
    <property type="entry name" value="SERINE_THREONINE-PROTEIN KINASE MTOR"/>
    <property type="match status" value="1"/>
</dbReference>
<evidence type="ECO:0000256" key="3">
    <source>
        <dbReference type="ARBA" id="ARBA00022679"/>
    </source>
</evidence>
<dbReference type="Pfam" id="PF02260">
    <property type="entry name" value="FATC"/>
    <property type="match status" value="1"/>
</dbReference>
<dbReference type="SMART" id="SM01345">
    <property type="entry name" value="Rapamycin_bind"/>
    <property type="match status" value="1"/>
</dbReference>
<feature type="domain" description="PI3K/PI4K catalytic" evidence="12">
    <location>
        <begin position="1974"/>
        <end position="2295"/>
    </location>
</feature>
<evidence type="ECO:0000256" key="5">
    <source>
        <dbReference type="ARBA" id="ARBA00022741"/>
    </source>
</evidence>
<comment type="catalytic activity">
    <reaction evidence="10">
        <text>L-seryl-[protein] + ATP = O-phospho-L-seryl-[protein] + ADP + H(+)</text>
        <dbReference type="Rhea" id="RHEA:17989"/>
        <dbReference type="Rhea" id="RHEA-COMP:9863"/>
        <dbReference type="Rhea" id="RHEA-COMP:11604"/>
        <dbReference type="ChEBI" id="CHEBI:15378"/>
        <dbReference type="ChEBI" id="CHEBI:29999"/>
        <dbReference type="ChEBI" id="CHEBI:30616"/>
        <dbReference type="ChEBI" id="CHEBI:83421"/>
        <dbReference type="ChEBI" id="CHEBI:456216"/>
        <dbReference type="EC" id="2.7.11.1"/>
    </reaction>
</comment>
<keyword evidence="8" id="KW-0131">Cell cycle</keyword>
<dbReference type="PROSITE" id="PS51190">
    <property type="entry name" value="FATC"/>
    <property type="match status" value="1"/>
</dbReference>
<sequence length="2800" mass="318319">MATATPPTLSRLTSDLKASLQNEKARNLNTLKLKEYVTLTSRELSGEDLTKFYGEVNSTIRTLVQSVDNDDKLCGALIIDTLIGVEDEDNTAQETRFANYLRQLFPSDVPTMTVAARALGKLAQQRGPFTADFVEFELTRAIEWMAGDRQEARRHASVLVLAELARHANVIVYPHVGTILNNIWGAMREPKQAIREAAADTLSAVLVLIADRVTSQNQQTVSWYNRIHDEAQRGLRIASTESIHGSLLIFRELALHANMYIYEKFRDTCDTVLRLKDHRDSLIRRTVMHLLPVLAAYDPSDFMVFYMDRSMSHLLGQIQMDKEWKAATDADRSIAFQAIGKLALVAKRDMEEYLSEAIHCIKEGLRAKNKPRIASSESIFGCISMLAQAVGQSMGFYLPELLDLMLATGLSEAMCQSLTDLSIYIPHSLSGIQERLLNTISLILSGSVYRDPGAPKPKKTVLTKSSSYYQEARNPETIMLALKTLGSFNFSEHRLNEFVRDSCIIYLDDENAGIRRAAAQTCCQLFARDPIVFQTSTHAVQVVGEVLEKLLLVGIADPESSIRRTILTSLDERFDHHLAKAENVRSLFIALNDEKFDIRELAITILGRITKFNPAYVIPHLRKILIQLLTEIEYSGLTRNKEESARLLTLLVMASQTLVKPYIETVLKVLLPNIRDSSPGIVSSVLEALGEIAQVGGEDLLPYMDQLMPMFIEVLQDQSSPVKRSAALTSLGRLASNTGYVIDPYLKYPVLLDILMSILKTEQSVRIRQETIKLVGVLGALDPYRHKQMVMKSGDQNQADKAENADVALLMSGMEPSSDEYYPSVVIGALLKILKDPSLGQQYQPATQAILNIFRSLQLKVVGFLPQIMPVYLTIMQSGTVQNLDFYFEKMGVLVQIVTLHIRPYIPDLLKLIEDNWSRTRLQERVVGLIESVAISLDGEYKSYMPKLLRSMLAVLDSDISEKRGASHRVLQAFVRLGSNVEEFMHLIIPALVKTFEKTDAPMNLRRAAISTVGALSRRIDFSDYASRIVLPLVRNLTSPGQELRNVTMDVLCLLVVQLKQDYVGFVPLVRKIVIRERINHPNYNLVVTKLINREPLPSASELTGLGDDRYVVATDVPQALSDSRKLPVNPIALRRAWDTTSRSTKEDWTDWIRRLTLEMLKETPSHSLRACADMANSFPPLARELFNCAFMSCWMSLTEQFQDEFAEAIKTALVAKNISPEITQTLLNLAEYMEHDDKPLPIETSTLGKYARGCHAYAKALHYNELQFMKDHSTSIIESLIGINNHLQQSDAAAGMLTYAQRHHDIELKESWYERLHRWEDALAAYERKQIENPNDLLLTLGRMRCLHALGEWSPLSKLGQEKWSLAPPDFRRGMAPFVAAAAWGLGQWELLDDYVSVMQEESPDRAFFKAVLSLHRNEFAMAEKLIEHTRTLLDTELTALVSESYSRAYNTVVRVQMMAELEEIISYKRYEGQPDRQATIRKTWMKRLLGCERNLEIWQKVIKVHAMALTPSEDMDLRIKFTNLCRKSGRLRLADKALIALMGRETAEMSFTQMIQVTPPQVVYAKLKCMWAAGIREQTLECLRQFTDRLASDLGLGTIGSNGTALTGVNRTHGSEEDFSRLLARCYLKQGEWQFAMQDGWTAESIEYILLPYSNAKNLDKNWYKAWHTWALANFNVISFYERNGASGATQGLPYVIPSVKGFFRSIALSAGNSLQDTLRLLTLWFKFGHRADVSAALAKDFPTVNIDTWLQVIPQLIARIHAPSQNVHRLIHQLLADVGKAHPQALVYSLTVASKSPSVFRKDAALAIMEKMRLHSPVLVDQASLVSQELLRVAILWHEMWQDGLEEALTLNSQGGRSNIDTILDVLEPLHQMILKRPETHHEASFAKAFGRDLEEAFKCCTRFRQKQDIGELNQAWDIYLQVYNRIKKLPFLSTLELPYVSPQLQNARDLELAIPGTYRSGEPVIRISSFNHVLTVLNTKQKPRKLTVNGSDGREYAFLLKGHEDLRQDERVMQLFGLVNTLLATDPETFKRHLNIIQYSVIPLSPNSGLIGWLPETDTLHNLIREYRESRKLSFYIEHQLLTQMAPPSEGSKGYDSLTVMQKVEVFENMLNNTKGDDLYKILWLKSRNSEVWFERRTNFTRSLAVMSMAGHILGLGDRHPSNMMMDRNTGRIVHIDFGDCFEVAMHRPQFPERIPFRLTRMLVQAMEVSGIEGSFRNTSENVMRVLRENKESLMAVLEAFVHDPLINWRILNTSPRQQTNAPQARNGTINESFIADQARSLRRPLPSEQQLVSDNVEVNAQPEQQLNQRAVTILTRVTNKLTGRDFHPDVTLDVPSQVEKLIRQATSTENLCQCWFGGEEHCPSKPPHQASVPWKLPLESQLISSVTSLSSLTTLKLKDSLVVHRNDYRAQLQRLPEALQTFELAWWIENNTEVKEIGHFPDVGWRDAYTRLRDLSLAAHRDATLSLFLRRCPALKLGIVQEEEVIIEELCPLLADTRIFPRLTSIDIREYVIEGYELIDWRRLGSAMRSRVTAISIDTFNLLDIGNLCDNWASTLETLRIGPYTVDMTSGSIELILTTCSRLKTLVIFSDVSPDDGYDDRNIGYWTWCDGVYNDSKDNWICLGLEHLELTFLDIRACSPDTIYHQQTNGCNSSQLELYTFNRIHKSFYQLGRLTKLRHLRLGWRSDAMFKHRANLDLSISSGLMHLAGLKELEILDVTCIAHVNIEEEEVEWMTENWPMLCIIKGYFKKVPRLHRLERDEDDLDEDIYSARREESDDPMPIEWLLSQRPHLEIS</sequence>
<accession>A0A9P6N1L4</accession>
<dbReference type="FunFam" id="1.25.10.10:FF:000371">
    <property type="entry name" value="Serine/threonine-protein kinase TOR"/>
    <property type="match status" value="1"/>
</dbReference>
<dbReference type="Pfam" id="PF02259">
    <property type="entry name" value="FAT"/>
    <property type="match status" value="1"/>
</dbReference>
<keyword evidence="3 11" id="KW-0808">Transferase</keyword>
<dbReference type="Gene3D" id="1.25.10.10">
    <property type="entry name" value="Leucine-rich Repeat Variant"/>
    <property type="match status" value="4"/>
</dbReference>
<dbReference type="SMART" id="SM01346">
    <property type="entry name" value="DUF3385"/>
    <property type="match status" value="1"/>
</dbReference>
<name>A0A9P6N1L4_9FUNG</name>
<keyword evidence="6 11" id="KW-0418">Kinase</keyword>
<keyword evidence="16" id="KW-1185">Reference proteome</keyword>
<dbReference type="PROSITE" id="PS50290">
    <property type="entry name" value="PI3_4_KINASE_3"/>
    <property type="match status" value="1"/>
</dbReference>
<dbReference type="FunFam" id="3.30.1010.10:FF:000006">
    <property type="entry name" value="Serine/threonine-protein kinase TOR"/>
    <property type="match status" value="1"/>
</dbReference>
<dbReference type="InterPro" id="IPR014009">
    <property type="entry name" value="PIK_FAT"/>
</dbReference>
<dbReference type="PROSITE" id="PS51189">
    <property type="entry name" value="FAT"/>
    <property type="match status" value="1"/>
</dbReference>
<dbReference type="InterPro" id="IPR018936">
    <property type="entry name" value="PI3/4_kinase_CS"/>
</dbReference>
<evidence type="ECO:0000256" key="6">
    <source>
        <dbReference type="ARBA" id="ARBA00022777"/>
    </source>
</evidence>
<dbReference type="Pfam" id="PF08771">
    <property type="entry name" value="FRB_dom"/>
    <property type="match status" value="1"/>
</dbReference>
<dbReference type="GO" id="GO:0005737">
    <property type="term" value="C:cytoplasm"/>
    <property type="evidence" value="ECO:0007669"/>
    <property type="project" value="TreeGrafter"/>
</dbReference>
<dbReference type="GO" id="GO:0005886">
    <property type="term" value="C:plasma membrane"/>
    <property type="evidence" value="ECO:0007669"/>
    <property type="project" value="UniProtKB-ARBA"/>
</dbReference>
<evidence type="ECO:0000313" key="16">
    <source>
        <dbReference type="Proteomes" id="UP000703661"/>
    </source>
</evidence>
<evidence type="ECO:0000259" key="13">
    <source>
        <dbReference type="PROSITE" id="PS51189"/>
    </source>
</evidence>
<evidence type="ECO:0000256" key="11">
    <source>
        <dbReference type="RuleBase" id="RU364109"/>
    </source>
</evidence>
<comment type="catalytic activity">
    <reaction evidence="9 11">
        <text>L-threonyl-[protein] + ATP = O-phospho-L-threonyl-[protein] + ADP + H(+)</text>
        <dbReference type="Rhea" id="RHEA:46608"/>
        <dbReference type="Rhea" id="RHEA-COMP:11060"/>
        <dbReference type="Rhea" id="RHEA-COMP:11605"/>
        <dbReference type="ChEBI" id="CHEBI:15378"/>
        <dbReference type="ChEBI" id="CHEBI:30013"/>
        <dbReference type="ChEBI" id="CHEBI:30616"/>
        <dbReference type="ChEBI" id="CHEBI:61977"/>
        <dbReference type="ChEBI" id="CHEBI:456216"/>
        <dbReference type="EC" id="2.7.11.1"/>
    </reaction>
</comment>
<dbReference type="GO" id="GO:0044877">
    <property type="term" value="F:protein-containing complex binding"/>
    <property type="evidence" value="ECO:0007669"/>
    <property type="project" value="InterPro"/>
</dbReference>
<gene>
    <name evidence="15" type="primary">TOR1_1</name>
    <name evidence="15" type="ORF">BGZ80_002779</name>
</gene>
<keyword evidence="2 11" id="KW-0723">Serine/threonine-protein kinase</keyword>
<dbReference type="Pfam" id="PF13513">
    <property type="entry name" value="HEAT_EZ"/>
    <property type="match status" value="1"/>
</dbReference>
<dbReference type="PROSITE" id="PS00915">
    <property type="entry name" value="PI3_4_KINASE_1"/>
    <property type="match status" value="1"/>
</dbReference>
<dbReference type="InterPro" id="IPR050517">
    <property type="entry name" value="DDR_Repair_Kinase"/>
</dbReference>
<evidence type="ECO:0000256" key="8">
    <source>
        <dbReference type="ARBA" id="ARBA00023306"/>
    </source>
</evidence>
<dbReference type="FunFam" id="1.20.120.150:FF:000001">
    <property type="entry name" value="Serine/threonine-protein kinase TOR"/>
    <property type="match status" value="1"/>
</dbReference>
<proteinExistence type="inferred from homology"/>
<dbReference type="InterPro" id="IPR024585">
    <property type="entry name" value="mTOR_dom"/>
</dbReference>
<dbReference type="InterPro" id="IPR036738">
    <property type="entry name" value="FRB_sf"/>
</dbReference>
<dbReference type="InterPro" id="IPR011009">
    <property type="entry name" value="Kinase-like_dom_sf"/>
</dbReference>
<dbReference type="GO" id="GO:0005524">
    <property type="term" value="F:ATP binding"/>
    <property type="evidence" value="ECO:0007669"/>
    <property type="project" value="UniProtKB-KW"/>
</dbReference>
<evidence type="ECO:0000256" key="4">
    <source>
        <dbReference type="ARBA" id="ARBA00022737"/>
    </source>
</evidence>
<reference evidence="15" key="1">
    <citation type="journal article" date="2020" name="Fungal Divers.">
        <title>Resolving the Mortierellaceae phylogeny through synthesis of multi-gene phylogenetics and phylogenomics.</title>
        <authorList>
            <person name="Vandepol N."/>
            <person name="Liber J."/>
            <person name="Desiro A."/>
            <person name="Na H."/>
            <person name="Kennedy M."/>
            <person name="Barry K."/>
            <person name="Grigoriev I.V."/>
            <person name="Miller A.N."/>
            <person name="O'Donnell K."/>
            <person name="Stajich J.E."/>
            <person name="Bonito G."/>
        </authorList>
    </citation>
    <scope>NUCLEOTIDE SEQUENCE</scope>
    <source>
        <strain evidence="15">NRRL 2769</strain>
    </source>
</reference>
<evidence type="ECO:0000259" key="14">
    <source>
        <dbReference type="PROSITE" id="PS51190"/>
    </source>
</evidence>
<dbReference type="SMART" id="SM01343">
    <property type="entry name" value="FATC"/>
    <property type="match status" value="1"/>
</dbReference>
<dbReference type="GO" id="GO:0031931">
    <property type="term" value="C:TORC1 complex"/>
    <property type="evidence" value="ECO:0007669"/>
    <property type="project" value="TreeGrafter"/>
</dbReference>
<dbReference type="Pfam" id="PF23593">
    <property type="entry name" value="HEAT_ATR"/>
    <property type="match status" value="1"/>
</dbReference>
<evidence type="ECO:0000256" key="9">
    <source>
        <dbReference type="ARBA" id="ARBA00047899"/>
    </source>
</evidence>
<dbReference type="EMBL" id="JAAAID010000170">
    <property type="protein sequence ID" value="KAG0021249.1"/>
    <property type="molecule type" value="Genomic_DNA"/>
</dbReference>
<dbReference type="Gene3D" id="3.30.1010.10">
    <property type="entry name" value="Phosphatidylinositol 3-kinase Catalytic Subunit, Chain A, domain 4"/>
    <property type="match status" value="1"/>
</dbReference>
<keyword evidence="7 11" id="KW-0067">ATP-binding</keyword>
<comment type="similarity">
    <text evidence="1 11">Belongs to the PI3/PI4-kinase family.</text>
</comment>
<dbReference type="Gene3D" id="1.20.120.150">
    <property type="entry name" value="FKBP12-rapamycin binding domain"/>
    <property type="match status" value="1"/>
</dbReference>
<dbReference type="InterPro" id="IPR032675">
    <property type="entry name" value="LRR_dom_sf"/>
</dbReference>
<dbReference type="SUPFAM" id="SSF47212">
    <property type="entry name" value="FKBP12-rapamycin-binding domain of FKBP-rapamycin-associated protein (FRAP)"/>
    <property type="match status" value="1"/>
</dbReference>
<feature type="domain" description="FATC" evidence="14">
    <location>
        <begin position="2335"/>
        <end position="2380"/>
    </location>
</feature>
<organism evidence="15 16">
    <name type="scientific">Entomortierella chlamydospora</name>
    <dbReference type="NCBI Taxonomy" id="101097"/>
    <lineage>
        <taxon>Eukaryota</taxon>
        <taxon>Fungi</taxon>
        <taxon>Fungi incertae sedis</taxon>
        <taxon>Mucoromycota</taxon>
        <taxon>Mortierellomycotina</taxon>
        <taxon>Mortierellomycetes</taxon>
        <taxon>Mortierellales</taxon>
        <taxon>Mortierellaceae</taxon>
        <taxon>Entomortierella</taxon>
    </lineage>
</organism>
<dbReference type="Pfam" id="PF00454">
    <property type="entry name" value="PI3_PI4_kinase"/>
    <property type="match status" value="1"/>
</dbReference>
<evidence type="ECO:0000256" key="1">
    <source>
        <dbReference type="ARBA" id="ARBA00011031"/>
    </source>
</evidence>